<feature type="compositionally biased region" description="Basic and acidic residues" evidence="10">
    <location>
        <begin position="1"/>
        <end position="10"/>
    </location>
</feature>
<protein>
    <recommendedName>
        <fullName evidence="9">Cell division protein FtsQ</fullName>
    </recommendedName>
</protein>
<comment type="similarity">
    <text evidence="9">Belongs to the FtsQ/DivIB family. FtsQ subfamily.</text>
</comment>
<dbReference type="PROSITE" id="PS51779">
    <property type="entry name" value="POTRA"/>
    <property type="match status" value="1"/>
</dbReference>
<keyword evidence="7 9" id="KW-0472">Membrane</keyword>
<dbReference type="InterPro" id="IPR034746">
    <property type="entry name" value="POTRA"/>
</dbReference>
<name>A0A5B8FTU9_9RHOB</name>
<evidence type="ECO:0000256" key="1">
    <source>
        <dbReference type="ARBA" id="ARBA00004370"/>
    </source>
</evidence>
<feature type="region of interest" description="Disordered" evidence="10">
    <location>
        <begin position="1"/>
        <end position="30"/>
    </location>
</feature>
<evidence type="ECO:0000313" key="12">
    <source>
        <dbReference type="EMBL" id="QDL90500.1"/>
    </source>
</evidence>
<comment type="function">
    <text evidence="9">Essential cell division protein.</text>
</comment>
<dbReference type="Gene3D" id="3.40.50.11690">
    <property type="entry name" value="Cell division protein FtsQ/DivIB"/>
    <property type="match status" value="1"/>
</dbReference>
<comment type="subcellular location">
    <subcellularLocation>
        <location evidence="9">Cell inner membrane</location>
        <topology evidence="9">Single-pass type II membrane protein</topology>
    </subcellularLocation>
    <subcellularLocation>
        <location evidence="1">Membrane</location>
    </subcellularLocation>
    <text evidence="9">Localizes to the division septum.</text>
</comment>
<dbReference type="KEGG" id="ppru:FDP22_01035"/>
<evidence type="ECO:0000256" key="2">
    <source>
        <dbReference type="ARBA" id="ARBA00022475"/>
    </source>
</evidence>
<evidence type="ECO:0000256" key="10">
    <source>
        <dbReference type="SAM" id="MobiDB-lite"/>
    </source>
</evidence>
<dbReference type="PANTHER" id="PTHR35851:SF1">
    <property type="entry name" value="CELL DIVISION PROTEIN FTSQ"/>
    <property type="match status" value="1"/>
</dbReference>
<dbReference type="GO" id="GO:0043093">
    <property type="term" value="P:FtsZ-dependent cytokinesis"/>
    <property type="evidence" value="ECO:0007669"/>
    <property type="project" value="UniProtKB-UniRule"/>
</dbReference>
<keyword evidence="4 9" id="KW-0132">Cell division</keyword>
<keyword evidence="13" id="KW-1185">Reference proteome</keyword>
<keyword evidence="2 9" id="KW-1003">Cell membrane</keyword>
<organism evidence="12 13">
    <name type="scientific">Paroceanicella profunda</name>
    <dbReference type="NCBI Taxonomy" id="2579971"/>
    <lineage>
        <taxon>Bacteria</taxon>
        <taxon>Pseudomonadati</taxon>
        <taxon>Pseudomonadota</taxon>
        <taxon>Alphaproteobacteria</taxon>
        <taxon>Rhodobacterales</taxon>
        <taxon>Paracoccaceae</taxon>
        <taxon>Paroceanicella</taxon>
    </lineage>
</organism>
<sequence>MQPLIAERDTPAPAPALAAAPPAPRQKRDPAPSRIRYRLGRLWLRPWVRAAVRIWIPTLVLVGSGWLLFSRPETREALDTVYARAVDAVRERREFRLVGMSITGASEPLKAQIAEAVGVAFPVSSLDLDLAKVRDRVEALAAVREARVSVVGENVLALSVVEQQPAAILRDGDELALLDTDGHRIAQISDRAVRADLPLLLGTGAEQAVPEALALLRIARPIVSRLRGFVRVGERRWDIVLDRGQRIMLPEKGALSALERVIALQQAEDLLSRDATHIDMRDGERPVLRLTPYAIGEMNRSRTATPQGEET</sequence>
<dbReference type="OrthoDB" id="9783091at2"/>
<keyword evidence="3 9" id="KW-0997">Cell inner membrane</keyword>
<gene>
    <name evidence="9" type="primary">ftsQ</name>
    <name evidence="12" type="ORF">FDP22_01035</name>
</gene>
<proteinExistence type="inferred from homology"/>
<keyword evidence="8 9" id="KW-0131">Cell cycle</keyword>
<dbReference type="Proteomes" id="UP000305888">
    <property type="component" value="Chromosome"/>
</dbReference>
<dbReference type="Pfam" id="PF03799">
    <property type="entry name" value="FtsQ_DivIB_C"/>
    <property type="match status" value="1"/>
</dbReference>
<evidence type="ECO:0000256" key="3">
    <source>
        <dbReference type="ARBA" id="ARBA00022519"/>
    </source>
</evidence>
<evidence type="ECO:0000256" key="9">
    <source>
        <dbReference type="HAMAP-Rule" id="MF_00911"/>
    </source>
</evidence>
<dbReference type="AlphaFoldDB" id="A0A5B8FTU9"/>
<feature type="domain" description="POTRA" evidence="11">
    <location>
        <begin position="95"/>
        <end position="163"/>
    </location>
</feature>
<dbReference type="GO" id="GO:0032153">
    <property type="term" value="C:cell division site"/>
    <property type="evidence" value="ECO:0007669"/>
    <property type="project" value="UniProtKB-UniRule"/>
</dbReference>
<accession>A0A5B8FTU9</accession>
<evidence type="ECO:0000256" key="5">
    <source>
        <dbReference type="ARBA" id="ARBA00022692"/>
    </source>
</evidence>
<evidence type="ECO:0000256" key="6">
    <source>
        <dbReference type="ARBA" id="ARBA00022989"/>
    </source>
</evidence>
<reference evidence="12 13" key="1">
    <citation type="submission" date="2019-06" db="EMBL/GenBank/DDBJ databases">
        <title>Genome sequence of Rhodobacteraceae bacterium D4M1.</title>
        <authorList>
            <person name="Cao J."/>
        </authorList>
    </citation>
    <scope>NUCLEOTIDE SEQUENCE [LARGE SCALE GENOMIC DNA]</scope>
    <source>
        <strain evidence="12 13">D4M1</strain>
    </source>
</reference>
<evidence type="ECO:0000313" key="13">
    <source>
        <dbReference type="Proteomes" id="UP000305888"/>
    </source>
</evidence>
<dbReference type="PANTHER" id="PTHR35851">
    <property type="entry name" value="CELL DIVISION PROTEIN FTSQ"/>
    <property type="match status" value="1"/>
</dbReference>
<evidence type="ECO:0000256" key="8">
    <source>
        <dbReference type="ARBA" id="ARBA00023306"/>
    </source>
</evidence>
<dbReference type="InterPro" id="IPR026579">
    <property type="entry name" value="FtsQ"/>
</dbReference>
<keyword evidence="5 9" id="KW-0812">Transmembrane</keyword>
<dbReference type="RefSeq" id="WP_138577130.1">
    <property type="nucleotide sequence ID" value="NZ_CP040818.1"/>
</dbReference>
<dbReference type="InterPro" id="IPR045335">
    <property type="entry name" value="FtsQ_C_sf"/>
</dbReference>
<evidence type="ECO:0000256" key="4">
    <source>
        <dbReference type="ARBA" id="ARBA00022618"/>
    </source>
</evidence>
<dbReference type="GO" id="GO:0090529">
    <property type="term" value="P:cell septum assembly"/>
    <property type="evidence" value="ECO:0007669"/>
    <property type="project" value="InterPro"/>
</dbReference>
<keyword evidence="6 9" id="KW-1133">Transmembrane helix</keyword>
<evidence type="ECO:0000256" key="7">
    <source>
        <dbReference type="ARBA" id="ARBA00023136"/>
    </source>
</evidence>
<dbReference type="InterPro" id="IPR005548">
    <property type="entry name" value="Cell_div_FtsQ/DivIB_C"/>
</dbReference>
<evidence type="ECO:0000259" key="11">
    <source>
        <dbReference type="PROSITE" id="PS51779"/>
    </source>
</evidence>
<dbReference type="EMBL" id="CP040818">
    <property type="protein sequence ID" value="QDL90500.1"/>
    <property type="molecule type" value="Genomic_DNA"/>
</dbReference>
<dbReference type="HAMAP" id="MF_00911">
    <property type="entry name" value="FtsQ_subfam"/>
    <property type="match status" value="1"/>
</dbReference>
<dbReference type="GO" id="GO:0005886">
    <property type="term" value="C:plasma membrane"/>
    <property type="evidence" value="ECO:0007669"/>
    <property type="project" value="UniProtKB-SubCell"/>
</dbReference>